<dbReference type="AlphaFoldDB" id="A0A7L5E6K9"/>
<gene>
    <name evidence="2" type="ORF">HHO38_00250</name>
</gene>
<protein>
    <submittedName>
        <fullName evidence="2">Polysaccharide pyruvyl transferase family protein</fullName>
    </submittedName>
</protein>
<feature type="domain" description="Polysaccharide pyruvyl transferase" evidence="1">
    <location>
        <begin position="13"/>
        <end position="301"/>
    </location>
</feature>
<reference evidence="2 3" key="1">
    <citation type="submission" date="2020-04" db="EMBL/GenBank/DDBJ databases">
        <title>Complete Genomes and Methylome analysis of CBBP consortium that reverse antibiotic-induced susceptibility to vancomycin-resistant Enterococcus faecium infection.</title>
        <authorList>
            <person name="Fomenkov A."/>
            <person name="Zhang Z."/>
            <person name="Pamer E."/>
            <person name="Roberts R.J."/>
        </authorList>
    </citation>
    <scope>NUCLEOTIDE SEQUENCE [LARGE SCALE GENOMIC DNA]</scope>
    <source>
        <strain evidence="3">CBBP</strain>
    </source>
</reference>
<organism evidence="2 3">
    <name type="scientific">Parabacteroides distasonis</name>
    <dbReference type="NCBI Taxonomy" id="823"/>
    <lineage>
        <taxon>Bacteria</taxon>
        <taxon>Pseudomonadati</taxon>
        <taxon>Bacteroidota</taxon>
        <taxon>Bacteroidia</taxon>
        <taxon>Bacteroidales</taxon>
        <taxon>Tannerellaceae</taxon>
        <taxon>Parabacteroides</taxon>
    </lineage>
</organism>
<name>A0A7L5E6K9_PARDI</name>
<dbReference type="EMBL" id="CP051672">
    <property type="protein sequence ID" value="QJE26861.1"/>
    <property type="molecule type" value="Genomic_DNA"/>
</dbReference>
<evidence type="ECO:0000313" key="3">
    <source>
        <dbReference type="Proteomes" id="UP000501982"/>
    </source>
</evidence>
<keyword evidence="2" id="KW-0808">Transferase</keyword>
<dbReference type="RefSeq" id="WP_122145205.1">
    <property type="nucleotide sequence ID" value="NZ_CAXVLJ010000007.1"/>
</dbReference>
<sequence>MRIGILTFHCAHNYGAMLQCYALQEYLVAQGHEVSVVDYRPDYLTHGYVRHALHHWISRNPLRAVKRLLTEPFLYRTRGKRWDGFDRFMRTKLHLTPYHPASDYVNFDLIIVGSDQIWSTRLTGEKFDPVFFGKGLACRSVSYAASMSPCCLSADERKALPELLRNLDALSVREAELAEMIRPLTEKEVRVVCDPVLLLTYEEWERRCIPVKRNRPYVLCYNLMRSEACMKQARETGKELGCEVVEITAILRLTKPGKYCLQALDPISFISYFKEATFVVTSSFHGTVFSVLFHKPFYVVGMGNLGGRSAALLERLELKDRLLEQTSGRASLKIDYAKVDRLLAEFRKEAVKYLDNIERL</sequence>
<dbReference type="GO" id="GO:0016740">
    <property type="term" value="F:transferase activity"/>
    <property type="evidence" value="ECO:0007669"/>
    <property type="project" value="UniProtKB-KW"/>
</dbReference>
<dbReference type="Pfam" id="PF04230">
    <property type="entry name" value="PS_pyruv_trans"/>
    <property type="match status" value="1"/>
</dbReference>
<evidence type="ECO:0000259" key="1">
    <source>
        <dbReference type="Pfam" id="PF04230"/>
    </source>
</evidence>
<evidence type="ECO:0000313" key="2">
    <source>
        <dbReference type="EMBL" id="QJE26861.1"/>
    </source>
</evidence>
<dbReference type="Proteomes" id="UP000501982">
    <property type="component" value="Chromosome"/>
</dbReference>
<dbReference type="InterPro" id="IPR007345">
    <property type="entry name" value="Polysacch_pyruvyl_Trfase"/>
</dbReference>
<proteinExistence type="predicted"/>
<accession>A0A7L5E6K9</accession>